<name>A0ABW4CVR4_9LACO</name>
<evidence type="ECO:0000313" key="2">
    <source>
        <dbReference type="Proteomes" id="UP001597212"/>
    </source>
</evidence>
<reference evidence="2" key="1">
    <citation type="journal article" date="2019" name="Int. J. Syst. Evol. Microbiol.">
        <title>The Global Catalogue of Microorganisms (GCM) 10K type strain sequencing project: providing services to taxonomists for standard genome sequencing and annotation.</title>
        <authorList>
            <consortium name="The Broad Institute Genomics Platform"/>
            <consortium name="The Broad Institute Genome Sequencing Center for Infectious Disease"/>
            <person name="Wu L."/>
            <person name="Ma J."/>
        </authorList>
    </citation>
    <scope>NUCLEOTIDE SEQUENCE [LARGE SCALE GENOMIC DNA]</scope>
    <source>
        <strain evidence="2">CCM 8912</strain>
    </source>
</reference>
<protein>
    <submittedName>
        <fullName evidence="1">Uncharacterized protein</fullName>
    </submittedName>
</protein>
<dbReference type="RefSeq" id="WP_125757295.1">
    <property type="nucleotide sequence ID" value="NZ_JBHTOK010000014.1"/>
</dbReference>
<evidence type="ECO:0000313" key="1">
    <source>
        <dbReference type="EMBL" id="MFD1440388.1"/>
    </source>
</evidence>
<proteinExistence type="predicted"/>
<dbReference type="EMBL" id="JBHTOK010000014">
    <property type="protein sequence ID" value="MFD1440388.1"/>
    <property type="molecule type" value="Genomic_DNA"/>
</dbReference>
<gene>
    <name evidence="1" type="ORF">ACFQ5K_03155</name>
</gene>
<comment type="caution">
    <text evidence="1">The sequence shown here is derived from an EMBL/GenBank/DDBJ whole genome shotgun (WGS) entry which is preliminary data.</text>
</comment>
<keyword evidence="2" id="KW-1185">Reference proteome</keyword>
<dbReference type="Proteomes" id="UP001597212">
    <property type="component" value="Unassembled WGS sequence"/>
</dbReference>
<organism evidence="1 2">
    <name type="scientific">Lacticaseibacillus hegangensis</name>
    <dbReference type="NCBI Taxonomy" id="2486010"/>
    <lineage>
        <taxon>Bacteria</taxon>
        <taxon>Bacillati</taxon>
        <taxon>Bacillota</taxon>
        <taxon>Bacilli</taxon>
        <taxon>Lactobacillales</taxon>
        <taxon>Lactobacillaceae</taxon>
        <taxon>Lacticaseibacillus</taxon>
    </lineage>
</organism>
<sequence length="123" mass="13715">MAQTLSELVLDMAAEKPVITLTAPELIALLFSFSDAWQPLAGGTLEGPRDPLTQEVFTAQVGQLLRRASLGLALHMQPRHFIYAAYFDVPVQAVQQFFLHTAQYEFILARPDLLRLTLIGYLS</sequence>
<accession>A0ABW4CVR4</accession>